<keyword evidence="1" id="KW-0997">Cell inner membrane</keyword>
<reference evidence="2 3" key="1">
    <citation type="submission" date="2023-10" db="EMBL/GenBank/DDBJ databases">
        <title>Bacteria for the degradation of biodegradable plastic PBAT(Polybutylene adipate terephthalate).</title>
        <authorList>
            <person name="Weon H.-Y."/>
            <person name="Yeon J."/>
        </authorList>
    </citation>
    <scope>NUCLEOTIDE SEQUENCE [LARGE SCALE GENOMIC DNA]</scope>
    <source>
        <strain evidence="2 3">SBD 7-3</strain>
    </source>
</reference>
<keyword evidence="1" id="KW-0407">Ion channel</keyword>
<protein>
    <recommendedName>
        <fullName evidence="1">Small-conductance mechanosensitive channel</fullName>
    </recommendedName>
</protein>
<feature type="transmembrane region" description="Helical" evidence="1">
    <location>
        <begin position="113"/>
        <end position="134"/>
    </location>
</feature>
<dbReference type="RefSeq" id="WP_316703719.1">
    <property type="nucleotide sequence ID" value="NZ_CP136336.1"/>
</dbReference>
<name>A0ABZ0D0U6_9BURK</name>
<keyword evidence="1" id="KW-0813">Transport</keyword>
<accession>A0ABZ0D0U6</accession>
<keyword evidence="1" id="KW-0812">Transmembrane</keyword>
<feature type="transmembrane region" description="Helical" evidence="1">
    <location>
        <begin position="78"/>
        <end position="101"/>
    </location>
</feature>
<evidence type="ECO:0000256" key="1">
    <source>
        <dbReference type="RuleBase" id="RU369025"/>
    </source>
</evidence>
<feature type="transmembrane region" description="Helical" evidence="1">
    <location>
        <begin position="20"/>
        <end position="39"/>
    </location>
</feature>
<dbReference type="EMBL" id="CP136336">
    <property type="protein sequence ID" value="WOB10819.1"/>
    <property type="molecule type" value="Genomic_DNA"/>
</dbReference>
<dbReference type="InterPro" id="IPR008910">
    <property type="entry name" value="MSC_TM_helix"/>
</dbReference>
<feature type="transmembrane region" description="Helical" evidence="1">
    <location>
        <begin position="155"/>
        <end position="173"/>
    </location>
</feature>
<comment type="similarity">
    <text evidence="1">Belongs to the MscS (TC 1.A.23) family.</text>
</comment>
<proteinExistence type="inferred from homology"/>
<comment type="caution">
    <text evidence="1">Lacks conserved residue(s) required for the propagation of feature annotation.</text>
</comment>
<evidence type="ECO:0000313" key="3">
    <source>
        <dbReference type="Proteomes" id="UP001303946"/>
    </source>
</evidence>
<feature type="transmembrane region" description="Helical" evidence="1">
    <location>
        <begin position="185"/>
        <end position="206"/>
    </location>
</feature>
<dbReference type="InterPro" id="IPR045275">
    <property type="entry name" value="MscS_archaea/bacteria_type"/>
</dbReference>
<dbReference type="Gene3D" id="1.10.287.1260">
    <property type="match status" value="1"/>
</dbReference>
<dbReference type="Proteomes" id="UP001303946">
    <property type="component" value="Chromosome"/>
</dbReference>
<organism evidence="2 3">
    <name type="scientific">Piscinibacter gummiphilus</name>
    <dbReference type="NCBI Taxonomy" id="946333"/>
    <lineage>
        <taxon>Bacteria</taxon>
        <taxon>Pseudomonadati</taxon>
        <taxon>Pseudomonadota</taxon>
        <taxon>Betaproteobacteria</taxon>
        <taxon>Burkholderiales</taxon>
        <taxon>Sphaerotilaceae</taxon>
        <taxon>Piscinibacter</taxon>
    </lineage>
</organism>
<keyword evidence="1" id="KW-0406">Ion transport</keyword>
<keyword evidence="3" id="KW-1185">Reference proteome</keyword>
<sequence length="230" mass="24703">MDRVDVMLEPVRAFLVQVGAFLPSLAVAIVVLLVGFLLAKAARFAVQRGLRAINFHIVTERSGMDGFLQRGGTQADTAAVLAALVYWLVIFAALVIAFNGMGLAHVTDLLSKVMLFLPKVIVAVLIIAFGAYFARFVSNAVVTYCRGVGIRDAQALGVLARYAILVFVVMIAFDQLDIGGHIISWAFLIVLGGLVLALALAFGLGGQGWAAAHLERWWPAPKADDRDDLP</sequence>
<dbReference type="Pfam" id="PF05552">
    <property type="entry name" value="MS_channel_1st_1"/>
    <property type="match status" value="2"/>
</dbReference>
<dbReference type="PANTHER" id="PTHR30221">
    <property type="entry name" value="SMALL-CONDUCTANCE MECHANOSENSITIVE CHANNEL"/>
    <property type="match status" value="1"/>
</dbReference>
<dbReference type="PANTHER" id="PTHR30221:SF1">
    <property type="entry name" value="SMALL-CONDUCTANCE MECHANOSENSITIVE CHANNEL"/>
    <property type="match status" value="1"/>
</dbReference>
<comment type="function">
    <text evidence="1">Mechanosensitive channel that participates in the regulation of osmotic pressure changes within the cell, opening in response to stretch forces in the membrane lipid bilayer, without the need for other proteins. Contributes to normal resistance to hypoosmotic shock. Forms an ion channel of 1.0 nanosiemens conductance with a slight preference for anions.</text>
</comment>
<evidence type="ECO:0000313" key="2">
    <source>
        <dbReference type="EMBL" id="WOB10819.1"/>
    </source>
</evidence>
<gene>
    <name evidence="2" type="ORF">RXV79_12365</name>
</gene>
<keyword evidence="1" id="KW-1133">Transmembrane helix</keyword>
<keyword evidence="1" id="KW-0472">Membrane</keyword>
<comment type="subunit">
    <text evidence="1">Homoheptamer.</text>
</comment>
<keyword evidence="1" id="KW-1003">Cell membrane</keyword>
<comment type="subcellular location">
    <subcellularLocation>
        <location evidence="1">Cell inner membrane</location>
        <topology evidence="1">Multi-pass membrane protein</topology>
    </subcellularLocation>
</comment>